<dbReference type="PANTHER" id="PTHR35191:SF1">
    <property type="entry name" value="PROPHAGE SIDE TAIL FIBER PROTEIN HOMOLOG STFQ-RELATED"/>
    <property type="match status" value="1"/>
</dbReference>
<dbReference type="Pfam" id="PF12571">
    <property type="entry name" value="Phage_tail_fib"/>
    <property type="match status" value="1"/>
</dbReference>
<dbReference type="AlphaFoldDB" id="N8XQE4"/>
<dbReference type="InterPro" id="IPR012334">
    <property type="entry name" value="Pectin_lyas_fold"/>
</dbReference>
<dbReference type="PATRIC" id="fig|1144672.3.peg.1862"/>
<feature type="domain" description="Phage tail fibre protein N-terminal" evidence="1">
    <location>
        <begin position="5"/>
        <end position="151"/>
    </location>
</feature>
<dbReference type="EMBL" id="APPH01000009">
    <property type="protein sequence ID" value="ENV09295.1"/>
    <property type="molecule type" value="Genomic_DNA"/>
</dbReference>
<evidence type="ECO:0000259" key="1">
    <source>
        <dbReference type="Pfam" id="PF12571"/>
    </source>
</evidence>
<dbReference type="Proteomes" id="UP000013209">
    <property type="component" value="Unassembled WGS sequence"/>
</dbReference>
<name>N8XQE4_9GAMM</name>
<dbReference type="eggNOG" id="COG5301">
    <property type="taxonomic scope" value="Bacteria"/>
</dbReference>
<dbReference type="InterPro" id="IPR022225">
    <property type="entry name" value="Phage_tail_fibre_N"/>
</dbReference>
<organism evidence="3 4">
    <name type="scientific">Acinetobacter higginsii</name>
    <dbReference type="NCBI Taxonomy" id="70347"/>
    <lineage>
        <taxon>Bacteria</taxon>
        <taxon>Pseudomonadati</taxon>
        <taxon>Pseudomonadota</taxon>
        <taxon>Gammaproteobacteria</taxon>
        <taxon>Moraxellales</taxon>
        <taxon>Moraxellaceae</taxon>
        <taxon>Acinetobacter</taxon>
    </lineage>
</organism>
<evidence type="ECO:0000259" key="2">
    <source>
        <dbReference type="Pfam" id="PF12708"/>
    </source>
</evidence>
<evidence type="ECO:0000313" key="3">
    <source>
        <dbReference type="EMBL" id="ENV09295.1"/>
    </source>
</evidence>
<dbReference type="Gene3D" id="2.160.20.10">
    <property type="entry name" value="Single-stranded right-handed beta-helix, Pectin lyase-like"/>
    <property type="match status" value="1"/>
</dbReference>
<accession>N8XQE4</accession>
<gene>
    <name evidence="3" type="ORF">F966_01951</name>
</gene>
<proteinExistence type="predicted"/>
<dbReference type="InterPro" id="IPR024535">
    <property type="entry name" value="RHGA/B-epi-like_pectate_lyase"/>
</dbReference>
<reference evidence="3 4" key="1">
    <citation type="submission" date="2013-02" db="EMBL/GenBank/DDBJ databases">
        <title>The Genome Sequence of Acinetobacter sp. CIP 56.2.</title>
        <authorList>
            <consortium name="The Broad Institute Genome Sequencing Platform"/>
            <consortium name="The Broad Institute Genome Sequencing Center for Infectious Disease"/>
            <person name="Cerqueira G."/>
            <person name="Feldgarden M."/>
            <person name="Courvalin P."/>
            <person name="Perichon B."/>
            <person name="Grillot-Courvalin C."/>
            <person name="Clermont D."/>
            <person name="Rocha E."/>
            <person name="Yoon E.-J."/>
            <person name="Nemec A."/>
            <person name="Walker B."/>
            <person name="Young S.K."/>
            <person name="Zeng Q."/>
            <person name="Gargeya S."/>
            <person name="Fitzgerald M."/>
            <person name="Haas B."/>
            <person name="Abouelleil A."/>
            <person name="Alvarado L."/>
            <person name="Arachchi H.M."/>
            <person name="Berlin A.M."/>
            <person name="Chapman S.B."/>
            <person name="Dewar J."/>
            <person name="Goldberg J."/>
            <person name="Griggs A."/>
            <person name="Gujja S."/>
            <person name="Hansen M."/>
            <person name="Howarth C."/>
            <person name="Imamovic A."/>
            <person name="Larimer J."/>
            <person name="McCowan C."/>
            <person name="Murphy C."/>
            <person name="Neiman D."/>
            <person name="Pearson M."/>
            <person name="Priest M."/>
            <person name="Roberts A."/>
            <person name="Saif S."/>
            <person name="Shea T."/>
            <person name="Sisk P."/>
            <person name="Sykes S."/>
            <person name="Wortman J."/>
            <person name="Nusbaum C."/>
            <person name="Birren B."/>
        </authorList>
    </citation>
    <scope>NUCLEOTIDE SEQUENCE [LARGE SCALE GENOMIC DNA]</scope>
    <source>
        <strain evidence="3 4">CIP 56.2</strain>
    </source>
</reference>
<dbReference type="Pfam" id="PF12708">
    <property type="entry name" value="Pect-lyase_RHGA_epim"/>
    <property type="match status" value="1"/>
</dbReference>
<protein>
    <submittedName>
        <fullName evidence="3">Uncharacterized protein</fullName>
    </submittedName>
</protein>
<dbReference type="InterPro" id="IPR011050">
    <property type="entry name" value="Pectin_lyase_fold/virulence"/>
</dbReference>
<dbReference type="HOGENOM" id="CLU_478704_0_0_6"/>
<dbReference type="RefSeq" id="WP_004804629.1">
    <property type="nucleotide sequence ID" value="NZ_KB849440.1"/>
</dbReference>
<dbReference type="SUPFAM" id="SSF51126">
    <property type="entry name" value="Pectin lyase-like"/>
    <property type="match status" value="1"/>
</dbReference>
<dbReference type="STRING" id="1144672.F966_01951"/>
<feature type="domain" description="Rhamnogalacturonase A/B/Epimerase-like pectate lyase" evidence="2">
    <location>
        <begin position="179"/>
        <end position="233"/>
    </location>
</feature>
<comment type="caution">
    <text evidence="3">The sequence shown here is derived from an EMBL/GenBank/DDBJ whole genome shotgun (WGS) entry which is preliminary data.</text>
</comment>
<sequence>MTSSTEFFTVITDKGLAKIAEAVDADKKLGIKHMAFGDGNGITPIPDRSFENLVNEKTRVEVNSVEIDPNNPEWLVVEAIVPNSVGGFHIRECGVYTDDGVLIAYGNYPTTFKPDMNAGAARLLTIQLIIQFSYTDNVQLIVDPDVVLATREYVNNSLKSSKISTGFGRTQEDKNREMISVKDFGAKGISTDDTASINAALVETQTLLFPDGTYGFTGDIDELLSATLYGSGKVLYEGYKYPVSRKCLKNYLWQATFLSWPMGHGNYVSTTNRIHLPAGVTHAREGFVSGTTVYHVNGVHSPHALKVMRNVNTPNSAPHNIVINLSPDETMFLQGKTCTLQYNCNRGFGYTGNLITVKVQASKELFQPIIRADGKYTSGNIELASVSHTPITRPELAPYYITFDVPADATQIAFVVSIPFSGENVDNNDDYVELEDVCLSISKTPVFFHNDHAEVEYKALTRFQSSYPTGVAVGAATNQGVNFAIASVSASSYAFALNIKFNPPMLFAPTFTFQSPTSGNRFRLFNETTGANIFGQAYYLNEKGVMITNNAAVAANDKLFCHHTAECVI</sequence>
<dbReference type="InterPro" id="IPR051934">
    <property type="entry name" value="Phage_Tail_Fiber_Structural"/>
</dbReference>
<evidence type="ECO:0000313" key="4">
    <source>
        <dbReference type="Proteomes" id="UP000013209"/>
    </source>
</evidence>
<dbReference type="PANTHER" id="PTHR35191">
    <property type="entry name" value="PROPHAGE SIDE TAIL FIBER PROTEIN HOMOLOG STFQ-RELATED"/>
    <property type="match status" value="1"/>
</dbReference>